<reference evidence="2 3" key="1">
    <citation type="journal article" date="2019" name="Int. J. Syst. Evol. Microbiol.">
        <title>The Global Catalogue of Microorganisms (GCM) 10K type strain sequencing project: providing services to taxonomists for standard genome sequencing and annotation.</title>
        <authorList>
            <consortium name="The Broad Institute Genomics Platform"/>
            <consortium name="The Broad Institute Genome Sequencing Center for Infectious Disease"/>
            <person name="Wu L."/>
            <person name="Ma J."/>
        </authorList>
    </citation>
    <scope>NUCLEOTIDE SEQUENCE [LARGE SCALE GENOMIC DNA]</scope>
    <source>
        <strain evidence="2 3">CGMCC 1.10390</strain>
    </source>
</reference>
<protein>
    <submittedName>
        <fullName evidence="2">Uncharacterized protein</fullName>
    </submittedName>
</protein>
<keyword evidence="1" id="KW-0472">Membrane</keyword>
<keyword evidence="1" id="KW-1133">Transmembrane helix</keyword>
<evidence type="ECO:0000313" key="3">
    <source>
        <dbReference type="Proteomes" id="UP001597034"/>
    </source>
</evidence>
<sequence length="72" mass="7758">MKLDDVPVVHYVLESGPDDPVFDGLLLSGPLVIGILALAGRSPVSVGLAVLYLLVFSSYLPYKWLSNRGQES</sequence>
<keyword evidence="3" id="KW-1185">Reference proteome</keyword>
<feature type="transmembrane region" description="Helical" evidence="1">
    <location>
        <begin position="20"/>
        <end position="39"/>
    </location>
</feature>
<evidence type="ECO:0000313" key="2">
    <source>
        <dbReference type="EMBL" id="MFD1646831.1"/>
    </source>
</evidence>
<feature type="transmembrane region" description="Helical" evidence="1">
    <location>
        <begin position="46"/>
        <end position="62"/>
    </location>
</feature>
<dbReference type="Proteomes" id="UP001597034">
    <property type="component" value="Unassembled WGS sequence"/>
</dbReference>
<proteinExistence type="predicted"/>
<accession>A0ABD6DPS6</accession>
<gene>
    <name evidence="2" type="ORF">ACFSBL_14160</name>
</gene>
<dbReference type="EMBL" id="JBHUDO010000003">
    <property type="protein sequence ID" value="MFD1646831.1"/>
    <property type="molecule type" value="Genomic_DNA"/>
</dbReference>
<comment type="caution">
    <text evidence="2">The sequence shown here is derived from an EMBL/GenBank/DDBJ whole genome shotgun (WGS) entry which is preliminary data.</text>
</comment>
<evidence type="ECO:0000256" key="1">
    <source>
        <dbReference type="SAM" id="Phobius"/>
    </source>
</evidence>
<name>A0ABD6DPS6_9EURY</name>
<organism evidence="2 3">
    <name type="scientific">Haloarchaeobius litoreus</name>
    <dbReference type="NCBI Taxonomy" id="755306"/>
    <lineage>
        <taxon>Archaea</taxon>
        <taxon>Methanobacteriati</taxon>
        <taxon>Methanobacteriota</taxon>
        <taxon>Stenosarchaea group</taxon>
        <taxon>Halobacteria</taxon>
        <taxon>Halobacteriales</taxon>
        <taxon>Halorubellaceae</taxon>
        <taxon>Haloarchaeobius</taxon>
    </lineage>
</organism>
<keyword evidence="1" id="KW-0812">Transmembrane</keyword>
<dbReference type="AlphaFoldDB" id="A0ABD6DPS6"/>
<dbReference type="RefSeq" id="WP_256401095.1">
    <property type="nucleotide sequence ID" value="NZ_JANHJR010000003.1"/>
</dbReference>